<feature type="compositionally biased region" description="Basic and acidic residues" evidence="1">
    <location>
        <begin position="508"/>
        <end position="519"/>
    </location>
</feature>
<dbReference type="CDD" id="cd04433">
    <property type="entry name" value="AFD_class_I"/>
    <property type="match status" value="1"/>
</dbReference>
<accession>A0A1H3DCU6</accession>
<dbReference type="SUPFAM" id="SSF56801">
    <property type="entry name" value="Acetyl-CoA synthetase-like"/>
    <property type="match status" value="1"/>
</dbReference>
<dbReference type="Pfam" id="PF00501">
    <property type="entry name" value="AMP-binding"/>
    <property type="match status" value="1"/>
</dbReference>
<dbReference type="EMBL" id="FNPB01000001">
    <property type="protein sequence ID" value="SDX64196.1"/>
    <property type="molecule type" value="Genomic_DNA"/>
</dbReference>
<feature type="region of interest" description="Disordered" evidence="1">
    <location>
        <begin position="497"/>
        <end position="519"/>
    </location>
</feature>
<dbReference type="GO" id="GO:0016878">
    <property type="term" value="F:acid-thiol ligase activity"/>
    <property type="evidence" value="ECO:0007669"/>
    <property type="project" value="UniProtKB-ARBA"/>
</dbReference>
<dbReference type="InterPro" id="IPR042099">
    <property type="entry name" value="ANL_N_sf"/>
</dbReference>
<dbReference type="PANTHER" id="PTHR43767:SF1">
    <property type="entry name" value="NONRIBOSOMAL PEPTIDE SYNTHASE PES1 (EUROFUNG)-RELATED"/>
    <property type="match status" value="1"/>
</dbReference>
<evidence type="ECO:0000256" key="1">
    <source>
        <dbReference type="SAM" id="MobiDB-lite"/>
    </source>
</evidence>
<keyword evidence="5" id="KW-1185">Reference proteome</keyword>
<feature type="domain" description="AMP-dependent synthetase/ligase" evidence="2">
    <location>
        <begin position="20"/>
        <end position="374"/>
    </location>
</feature>
<dbReference type="OrthoDB" id="193284at2157"/>
<evidence type="ECO:0000259" key="2">
    <source>
        <dbReference type="Pfam" id="PF00501"/>
    </source>
</evidence>
<dbReference type="RefSeq" id="WP_089764750.1">
    <property type="nucleotide sequence ID" value="NZ_FNPB01000001.1"/>
</dbReference>
<name>A0A1H3DCU6_9EURY</name>
<dbReference type="InterPro" id="IPR020845">
    <property type="entry name" value="AMP-binding_CS"/>
</dbReference>
<gene>
    <name evidence="4" type="ORF">SAMN04487946_101493</name>
</gene>
<dbReference type="PANTHER" id="PTHR43767">
    <property type="entry name" value="LONG-CHAIN-FATTY-ACID--COA LIGASE"/>
    <property type="match status" value="1"/>
</dbReference>
<dbReference type="Proteomes" id="UP000199170">
    <property type="component" value="Unassembled WGS sequence"/>
</dbReference>
<dbReference type="Gene3D" id="3.40.50.12780">
    <property type="entry name" value="N-terminal domain of ligase-like"/>
    <property type="match status" value="1"/>
</dbReference>
<evidence type="ECO:0000313" key="5">
    <source>
        <dbReference type="Proteomes" id="UP000199170"/>
    </source>
</evidence>
<dbReference type="Pfam" id="PF13193">
    <property type="entry name" value="AMP-binding_C"/>
    <property type="match status" value="1"/>
</dbReference>
<dbReference type="InterPro" id="IPR050237">
    <property type="entry name" value="ATP-dep_AMP-bd_enzyme"/>
</dbReference>
<dbReference type="AlphaFoldDB" id="A0A1H3DCU6"/>
<evidence type="ECO:0000313" key="4">
    <source>
        <dbReference type="EMBL" id="SDX64196.1"/>
    </source>
</evidence>
<dbReference type="PROSITE" id="PS00455">
    <property type="entry name" value="AMP_BINDING"/>
    <property type="match status" value="1"/>
</dbReference>
<reference evidence="5" key="1">
    <citation type="submission" date="2016-10" db="EMBL/GenBank/DDBJ databases">
        <authorList>
            <person name="Varghese N."/>
            <person name="Submissions S."/>
        </authorList>
    </citation>
    <scope>NUCLEOTIDE SEQUENCE [LARGE SCALE GENOMIC DNA]</scope>
    <source>
        <strain evidence="5">CGMCC 1.10118</strain>
    </source>
</reference>
<keyword evidence="4" id="KW-0436">Ligase</keyword>
<protein>
    <submittedName>
        <fullName evidence="4">Acyl-CoA synthetase (AMP-forming)/AMP-acid ligase II</fullName>
    </submittedName>
</protein>
<feature type="domain" description="AMP-binding enzyme C-terminal" evidence="3">
    <location>
        <begin position="432"/>
        <end position="508"/>
    </location>
</feature>
<sequence>MHTTARVDLPSLRELSSLAAESNPSGEAFADGVDGRSITWDAFDERSARAANALREHVGQGDRVAFVCEGSVDHVTLWNGGLKAGCLVSNLHVRSSPETMRDCIDRLRPRVVVLDEEFSEFFEERVYGDITTDLDAVITTGDPRADYETSIESALAGQPATEPDVRSREEDLVSVVWTSGTTGQPKGWCLSNRAAVLRGVKLMGALNISRTTRRVQVLSPSFAAWFTGTVPAMLTASATCFLRTWDPETYLRVIDEREQTMATLVPTMWREVLDLDAFGAYDLGSLERITAAGEQLDATTLERLRDHVCERVYNAYAATEMMVTSISEREMDDERIGSVGKPAVGTQVRIVPEGGPPDAEQPPGEVGEVIVKGPDCPLWAWGDTETTEAAFEDGWWYSGDLGYKDDEGYLFLEGRSDFVILSKGIKISPVPIEERLDAHPDVEASAVVGVDDEEYGEKVTAVVHRGDPELTAAELDEWCLESDELARYERPRAYHFRDEPLPRTATNKLDRQGARSTIE</sequence>
<dbReference type="InterPro" id="IPR000873">
    <property type="entry name" value="AMP-dep_synth/lig_dom"/>
</dbReference>
<dbReference type="InterPro" id="IPR045851">
    <property type="entry name" value="AMP-bd_C_sf"/>
</dbReference>
<dbReference type="InterPro" id="IPR025110">
    <property type="entry name" value="AMP-bd_C"/>
</dbReference>
<proteinExistence type="predicted"/>
<evidence type="ECO:0000259" key="3">
    <source>
        <dbReference type="Pfam" id="PF13193"/>
    </source>
</evidence>
<dbReference type="STRING" id="660517.SAMN04487946_101493"/>
<organism evidence="4 5">
    <name type="scientific">Halobellus clavatus</name>
    <dbReference type="NCBI Taxonomy" id="660517"/>
    <lineage>
        <taxon>Archaea</taxon>
        <taxon>Methanobacteriati</taxon>
        <taxon>Methanobacteriota</taxon>
        <taxon>Stenosarchaea group</taxon>
        <taxon>Halobacteria</taxon>
        <taxon>Halobacteriales</taxon>
        <taxon>Haloferacaceae</taxon>
        <taxon>Halobellus</taxon>
    </lineage>
</organism>
<dbReference type="Gene3D" id="3.30.300.30">
    <property type="match status" value="1"/>
</dbReference>